<dbReference type="PANTHER" id="PTHR37984">
    <property type="entry name" value="PROTEIN CBG26694"/>
    <property type="match status" value="1"/>
</dbReference>
<keyword evidence="5" id="KW-0378">Hydrolase</keyword>
<feature type="transmembrane region" description="Helical" evidence="7">
    <location>
        <begin position="533"/>
        <end position="556"/>
    </location>
</feature>
<gene>
    <name evidence="9" type="primary">pol</name>
    <name evidence="9" type="ORF">AWC38_SpisGene15699</name>
</gene>
<name>A0A2B4RRR7_STYPI</name>
<dbReference type="InterPro" id="IPR050951">
    <property type="entry name" value="Retrovirus_Pol_polyprotein"/>
</dbReference>
<dbReference type="STRING" id="50429.A0A2B4RRR7"/>
<keyword evidence="7" id="KW-1133">Transmembrane helix</keyword>
<evidence type="ECO:0000256" key="7">
    <source>
        <dbReference type="SAM" id="Phobius"/>
    </source>
</evidence>
<dbReference type="PANTHER" id="PTHR37984:SF8">
    <property type="entry name" value="CCHC-TYPE DOMAIN-CONTAINING PROTEIN"/>
    <property type="match status" value="1"/>
</dbReference>
<sequence length="945" mass="107325">MGYRLTNKGLQPDPSKAAAITGMPTPGHKATLQRFLGMCQYLSKFCQNLSQTVLPLRDLTRDDTEFLWSEVHEAAFNSAKTLIASTTVLRYYDVGLPVTLQLDAFDIAIGGGLLQEGHPVCFTSHTLSATEKNYAQIEKECVAIESCMEKWHHYLYGKHDIMVHSDHQPLETIFTKPLSRALRRLQRMMLRLQNYHFTFQYKKRKELFVADTLSCTPRSDGSQSPSRMTQEYDVFRVDLKQMNLSPNLVKSGNMVSTKTAGLAFSGGGIRSAALCSGVLRRLLQSKAKVDYLSCVSGGGYTGTAFLDWKYRKEKKAKGREEWHKEFFENMRQRAGYFCNWEKPCQGILDTIVFFFLVLTVTFIEPIVICGSYAFPVAFIIDYLFGKLLRAKVDCDHVAATSSPSNPNATAQKILEHCLSRQGTVAFNKITLFSVLVVIVVIFYILSQKLSKKKSKYFRLFSIISFLFLSLTFLPFAINDFYIQIPLWSQAFIVVIGWVLWFVLPLLREKTSFGILIYLYSYIIYWKVYEAKIVGVLFSIELFNKLLFASGFIIWFVPYLAQSRRRLVHVFNRWKLQKAFYSKESLAAKGWLEILQDVFCPLWTCLGMKQKKGFCHRDKRGSFDTSASGIDPAQKRSLNLADLSGMEPEYISNMTVHNWKENANFDTDDDVLTISPTTIERLDRDPSTADPFKYQRSPEDIELSYAMATSAAAISGYVDNLQVFHLSTFLGLEMGASMISNLEAIKNESRFMKLLPILINILRGLPLIAVPAVYYNEGDESSIKAGVFTFFIIHLVLAFIGTLADTGAQNPNLWEKIGRWFIVHVSFVRFVREGLSIDNIGRMPPPVMLLSDGGHVENLGILPLLKKQLKKVIVVDGGSYSNENEYGEDLLKALMLARRDLSCSFLGQGGRDVISDLLENFVKLPRPQGRKKKEEKKPRHFKYVSM</sequence>
<dbReference type="InterPro" id="IPR016035">
    <property type="entry name" value="Acyl_Trfase/lysoPLipase"/>
</dbReference>
<evidence type="ECO:0000256" key="4">
    <source>
        <dbReference type="ARBA" id="ARBA00022759"/>
    </source>
</evidence>
<feature type="transmembrane region" description="Helical" evidence="7">
    <location>
        <begin position="510"/>
        <end position="527"/>
    </location>
</feature>
<dbReference type="GO" id="GO:0004519">
    <property type="term" value="F:endonuclease activity"/>
    <property type="evidence" value="ECO:0007669"/>
    <property type="project" value="UniProtKB-KW"/>
</dbReference>
<protein>
    <submittedName>
        <fullName evidence="9">Retrovirus-related Pol polyprotein from transposon 17.6</fullName>
    </submittedName>
</protein>
<keyword evidence="3" id="KW-0540">Nuclease</keyword>
<evidence type="ECO:0000256" key="6">
    <source>
        <dbReference type="ARBA" id="ARBA00022918"/>
    </source>
</evidence>
<dbReference type="Proteomes" id="UP000225706">
    <property type="component" value="Unassembled WGS sequence"/>
</dbReference>
<dbReference type="GO" id="GO:0016787">
    <property type="term" value="F:hydrolase activity"/>
    <property type="evidence" value="ECO:0007669"/>
    <property type="project" value="UniProtKB-KW"/>
</dbReference>
<dbReference type="Gene3D" id="3.30.70.270">
    <property type="match status" value="1"/>
</dbReference>
<keyword evidence="1" id="KW-0808">Transferase</keyword>
<accession>A0A2B4RRR7</accession>
<keyword evidence="10" id="KW-1185">Reference proteome</keyword>
<evidence type="ECO:0000256" key="5">
    <source>
        <dbReference type="ARBA" id="ARBA00022801"/>
    </source>
</evidence>
<dbReference type="AlphaFoldDB" id="A0A2B4RRR7"/>
<organism evidence="9 10">
    <name type="scientific">Stylophora pistillata</name>
    <name type="common">Smooth cauliflower coral</name>
    <dbReference type="NCBI Taxonomy" id="50429"/>
    <lineage>
        <taxon>Eukaryota</taxon>
        <taxon>Metazoa</taxon>
        <taxon>Cnidaria</taxon>
        <taxon>Anthozoa</taxon>
        <taxon>Hexacorallia</taxon>
        <taxon>Scleractinia</taxon>
        <taxon>Astrocoeniina</taxon>
        <taxon>Pocilloporidae</taxon>
        <taxon>Stylophora</taxon>
    </lineage>
</organism>
<keyword evidence="4" id="KW-0255">Endonuclease</keyword>
<keyword evidence="7" id="KW-0472">Membrane</keyword>
<dbReference type="Pfam" id="PF17917">
    <property type="entry name" value="RT_RNaseH"/>
    <property type="match status" value="1"/>
</dbReference>
<dbReference type="EMBL" id="LSMT01000341">
    <property type="protein sequence ID" value="PFX19866.1"/>
    <property type="molecule type" value="Genomic_DNA"/>
</dbReference>
<dbReference type="SUPFAM" id="SSF52151">
    <property type="entry name" value="FabD/lysophospholipase-like"/>
    <property type="match status" value="1"/>
</dbReference>
<evidence type="ECO:0000256" key="1">
    <source>
        <dbReference type="ARBA" id="ARBA00022679"/>
    </source>
</evidence>
<dbReference type="InterPro" id="IPR043128">
    <property type="entry name" value="Rev_trsase/Diguanyl_cyclase"/>
</dbReference>
<evidence type="ECO:0000313" key="9">
    <source>
        <dbReference type="EMBL" id="PFX19866.1"/>
    </source>
</evidence>
<dbReference type="OrthoDB" id="5970855at2759"/>
<dbReference type="InterPro" id="IPR043502">
    <property type="entry name" value="DNA/RNA_pol_sf"/>
</dbReference>
<dbReference type="CDD" id="cd09274">
    <property type="entry name" value="RNase_HI_RT_Ty3"/>
    <property type="match status" value="1"/>
</dbReference>
<feature type="transmembrane region" description="Helical" evidence="7">
    <location>
        <begin position="753"/>
        <end position="774"/>
    </location>
</feature>
<dbReference type="GO" id="GO:0003964">
    <property type="term" value="F:RNA-directed DNA polymerase activity"/>
    <property type="evidence" value="ECO:0007669"/>
    <property type="project" value="UniProtKB-KW"/>
</dbReference>
<evidence type="ECO:0000256" key="3">
    <source>
        <dbReference type="ARBA" id="ARBA00022722"/>
    </source>
</evidence>
<keyword evidence="6" id="KW-0695">RNA-directed DNA polymerase</keyword>
<feature type="transmembrane region" description="Helical" evidence="7">
    <location>
        <begin position="425"/>
        <end position="445"/>
    </location>
</feature>
<keyword evidence="2" id="KW-0548">Nucleotidyltransferase</keyword>
<dbReference type="InterPro" id="IPR041373">
    <property type="entry name" value="RT_RNaseH"/>
</dbReference>
<dbReference type="SUPFAM" id="SSF56672">
    <property type="entry name" value="DNA/RNA polymerases"/>
    <property type="match status" value="1"/>
</dbReference>
<dbReference type="Gene3D" id="3.40.1090.10">
    <property type="entry name" value="Cytosolic phospholipase A2 catalytic domain"/>
    <property type="match status" value="1"/>
</dbReference>
<evidence type="ECO:0000313" key="10">
    <source>
        <dbReference type="Proteomes" id="UP000225706"/>
    </source>
</evidence>
<reference evidence="10" key="1">
    <citation type="journal article" date="2017" name="bioRxiv">
        <title>Comparative analysis of the genomes of Stylophora pistillata and Acropora digitifera provides evidence for extensive differences between species of corals.</title>
        <authorList>
            <person name="Voolstra C.R."/>
            <person name="Li Y."/>
            <person name="Liew Y.J."/>
            <person name="Baumgarten S."/>
            <person name="Zoccola D."/>
            <person name="Flot J.-F."/>
            <person name="Tambutte S."/>
            <person name="Allemand D."/>
            <person name="Aranda M."/>
        </authorList>
    </citation>
    <scope>NUCLEOTIDE SEQUENCE [LARGE SCALE GENOMIC DNA]</scope>
</reference>
<proteinExistence type="predicted"/>
<comment type="caution">
    <text evidence="9">The sequence shown here is derived from an EMBL/GenBank/DDBJ whole genome shotgun (WGS) entry which is preliminary data.</text>
</comment>
<keyword evidence="7" id="KW-0812">Transmembrane</keyword>
<evidence type="ECO:0000256" key="2">
    <source>
        <dbReference type="ARBA" id="ARBA00022695"/>
    </source>
</evidence>
<feature type="transmembrane region" description="Helical" evidence="7">
    <location>
        <begin position="484"/>
        <end position="503"/>
    </location>
</feature>
<feature type="transmembrane region" description="Helical" evidence="7">
    <location>
        <begin position="786"/>
        <end position="803"/>
    </location>
</feature>
<dbReference type="FunFam" id="3.30.70.270:FF:000020">
    <property type="entry name" value="Transposon Tf2-6 polyprotein-like Protein"/>
    <property type="match status" value="1"/>
</dbReference>
<feature type="domain" description="Reverse transcriptase RNase H-like" evidence="8">
    <location>
        <begin position="95"/>
        <end position="195"/>
    </location>
</feature>
<feature type="transmembrane region" description="Helical" evidence="7">
    <location>
        <begin position="351"/>
        <end position="380"/>
    </location>
</feature>
<evidence type="ECO:0000259" key="8">
    <source>
        <dbReference type="Pfam" id="PF17917"/>
    </source>
</evidence>
<feature type="transmembrane region" description="Helical" evidence="7">
    <location>
        <begin position="457"/>
        <end position="478"/>
    </location>
</feature>